<keyword evidence="1" id="KW-0732">Signal</keyword>
<dbReference type="RefSeq" id="WP_006977538.1">
    <property type="nucleotide sequence ID" value="NZ_ABVL01000001.1"/>
</dbReference>
<sequence length="151" mass="16189" precursor="true">MKNTLLTRAPLALLIASCLLSVACETTPPSKHGQRGQRPLNAKQAAKIYVLSGNWSPVNGDGNQITFVPDTAGPATGRVIGIFSDAGTYTASEVQPETGRFSMWVNAGRIDSDDPLSRTSFSGEFSADGKMLSLTRHWGGGMPDESKTYRR</sequence>
<dbReference type="PROSITE" id="PS51257">
    <property type="entry name" value="PROKAR_LIPOPROTEIN"/>
    <property type="match status" value="1"/>
</dbReference>
<feature type="signal peptide" evidence="1">
    <location>
        <begin position="1"/>
        <end position="23"/>
    </location>
</feature>
<accession>B4CU48</accession>
<dbReference type="AlphaFoldDB" id="B4CU48"/>
<dbReference type="STRING" id="497964.CfE428DRAFT_0211"/>
<feature type="chain" id="PRO_5002802101" description="Lipoprotein" evidence="1">
    <location>
        <begin position="24"/>
        <end position="151"/>
    </location>
</feature>
<organism evidence="2 3">
    <name type="scientific">Chthoniobacter flavus Ellin428</name>
    <dbReference type="NCBI Taxonomy" id="497964"/>
    <lineage>
        <taxon>Bacteria</taxon>
        <taxon>Pseudomonadati</taxon>
        <taxon>Verrucomicrobiota</taxon>
        <taxon>Spartobacteria</taxon>
        <taxon>Chthoniobacterales</taxon>
        <taxon>Chthoniobacteraceae</taxon>
        <taxon>Chthoniobacter</taxon>
    </lineage>
</organism>
<name>B4CU48_9BACT</name>
<protein>
    <recommendedName>
        <fullName evidence="4">Lipoprotein</fullName>
    </recommendedName>
</protein>
<proteinExistence type="predicted"/>
<dbReference type="EMBL" id="ABVL01000001">
    <property type="protein sequence ID" value="EDY22086.1"/>
    <property type="molecule type" value="Genomic_DNA"/>
</dbReference>
<dbReference type="Proteomes" id="UP000005824">
    <property type="component" value="Unassembled WGS sequence"/>
</dbReference>
<evidence type="ECO:0000313" key="2">
    <source>
        <dbReference type="EMBL" id="EDY22086.1"/>
    </source>
</evidence>
<keyword evidence="3" id="KW-1185">Reference proteome</keyword>
<evidence type="ECO:0000313" key="3">
    <source>
        <dbReference type="Proteomes" id="UP000005824"/>
    </source>
</evidence>
<reference evidence="2 3" key="1">
    <citation type="journal article" date="2011" name="J. Bacteriol.">
        <title>Genome sequence of Chthoniobacter flavus Ellin428, an aerobic heterotrophic soil bacterium.</title>
        <authorList>
            <person name="Kant R."/>
            <person name="van Passel M.W."/>
            <person name="Palva A."/>
            <person name="Lucas S."/>
            <person name="Lapidus A."/>
            <person name="Glavina Del Rio T."/>
            <person name="Dalin E."/>
            <person name="Tice H."/>
            <person name="Bruce D."/>
            <person name="Goodwin L."/>
            <person name="Pitluck S."/>
            <person name="Larimer F.W."/>
            <person name="Land M.L."/>
            <person name="Hauser L."/>
            <person name="Sangwan P."/>
            <person name="de Vos W.M."/>
            <person name="Janssen P.H."/>
            <person name="Smidt H."/>
        </authorList>
    </citation>
    <scope>NUCLEOTIDE SEQUENCE [LARGE SCALE GENOMIC DNA]</scope>
    <source>
        <strain evidence="2 3">Ellin428</strain>
    </source>
</reference>
<dbReference type="InParanoid" id="B4CU48"/>
<evidence type="ECO:0008006" key="4">
    <source>
        <dbReference type="Google" id="ProtNLM"/>
    </source>
</evidence>
<evidence type="ECO:0000256" key="1">
    <source>
        <dbReference type="SAM" id="SignalP"/>
    </source>
</evidence>
<comment type="caution">
    <text evidence="2">The sequence shown here is derived from an EMBL/GenBank/DDBJ whole genome shotgun (WGS) entry which is preliminary data.</text>
</comment>
<gene>
    <name evidence="2" type="ORF">CfE428DRAFT_0211</name>
</gene>